<gene>
    <name evidence="1" type="ORF">SMC7_00715</name>
</gene>
<sequence>MDERTVYSEHPETTQWEMLMQYSYELNVAKELSRRRHSGPESLPAAIAGAFSQAYEYFHTSSASSLYTSPLLVYYGMANLLSGACQMMAGSLLEVEGHGMSMLPIPKDRPPEHLADVTICPSASATGALSVFGHLLCPQLDISRLGDWTLSELFARIPDLYDEYYGFYRASFPGLIPVARGTDGRVVVDRVEPELLERYPQLPEALDAIPGLSSAYLDPQDVNMGGHRIVLYRRSSGSDITLRAVSGSLFLCTGHGPTHANPAPIQEILLYMTSFALSFLSRYHPELWNPFVKTDFTGERLVFAKCVDVTRRTFPNLVLNQLLGYSVEFGSEREQPKAIKI</sequence>
<dbReference type="AlphaFoldDB" id="A0A398CW96"/>
<reference evidence="1 2" key="1">
    <citation type="submission" date="2018-09" db="EMBL/GenBank/DDBJ databases">
        <title>Discovery and Ecogenomic Context for Candidatus Cryosericales, a Global Caldiserica Order Active in Thawing Permafrost.</title>
        <authorList>
            <person name="Martinez M.A."/>
            <person name="Woodcroft B.J."/>
            <person name="Ignacio Espinoza J.C."/>
            <person name="Zayed A."/>
            <person name="Singleton C.M."/>
            <person name="Boyd J."/>
            <person name="Li Y.-F."/>
            <person name="Purvine S."/>
            <person name="Maughan H."/>
            <person name="Hodgkins S.B."/>
            <person name="Anderson D."/>
            <person name="Sederholm M."/>
            <person name="Temperton B."/>
            <person name="Saleska S.R."/>
            <person name="Tyson G.W."/>
            <person name="Rich V.I."/>
        </authorList>
    </citation>
    <scope>NUCLEOTIDE SEQUENCE [LARGE SCALE GENOMIC DNA]</scope>
    <source>
        <strain evidence="1 2">SMC7</strain>
    </source>
</reference>
<organism evidence="1 2">
    <name type="scientific">Candidatus Cryosericum terrychapinii</name>
    <dbReference type="NCBI Taxonomy" id="2290919"/>
    <lineage>
        <taxon>Bacteria</taxon>
        <taxon>Pseudomonadati</taxon>
        <taxon>Caldisericota/Cryosericota group</taxon>
        <taxon>Candidatus Cryosericota</taxon>
        <taxon>Candidatus Cryosericia</taxon>
        <taxon>Candidatus Cryosericales</taxon>
        <taxon>Candidatus Cryosericaceae</taxon>
        <taxon>Candidatus Cryosericum</taxon>
    </lineage>
</organism>
<evidence type="ECO:0000313" key="2">
    <source>
        <dbReference type="Proteomes" id="UP000266328"/>
    </source>
</evidence>
<dbReference type="EMBL" id="QXIS01000004">
    <property type="protein sequence ID" value="RIE06803.1"/>
    <property type="molecule type" value="Genomic_DNA"/>
</dbReference>
<keyword evidence="2" id="KW-1185">Reference proteome</keyword>
<dbReference type="Proteomes" id="UP000266328">
    <property type="component" value="Unassembled WGS sequence"/>
</dbReference>
<name>A0A398CW96_9BACT</name>
<dbReference type="InterPro" id="IPR026988">
    <property type="entry name" value="YaaC-like"/>
</dbReference>
<evidence type="ECO:0008006" key="3">
    <source>
        <dbReference type="Google" id="ProtNLM"/>
    </source>
</evidence>
<protein>
    <recommendedName>
        <fullName evidence="3">YaaC family protein</fullName>
    </recommendedName>
</protein>
<accession>A0A398CW96</accession>
<evidence type="ECO:0000313" key="1">
    <source>
        <dbReference type="EMBL" id="RIE06803.1"/>
    </source>
</evidence>
<dbReference type="Pfam" id="PF14175">
    <property type="entry name" value="YaaC"/>
    <property type="match status" value="1"/>
</dbReference>
<proteinExistence type="predicted"/>
<comment type="caution">
    <text evidence="1">The sequence shown here is derived from an EMBL/GenBank/DDBJ whole genome shotgun (WGS) entry which is preliminary data.</text>
</comment>
<dbReference type="OrthoDB" id="2380109at2"/>
<dbReference type="RefSeq" id="WP_119088472.1">
    <property type="nucleotide sequence ID" value="NZ_QXIS01000004.1"/>
</dbReference>